<dbReference type="Proteomes" id="UP000259914">
    <property type="component" value="Segment"/>
</dbReference>
<evidence type="ECO:0000313" key="1">
    <source>
        <dbReference type="EMBL" id="AXH68823.1"/>
    </source>
</evidence>
<organism evidence="1 2">
    <name type="scientific">Streptomyces phage SparkleGoddess</name>
    <dbReference type="NCBI Taxonomy" id="2283305"/>
    <lineage>
        <taxon>Viruses</taxon>
        <taxon>Duplodnaviria</taxon>
        <taxon>Heunggongvirae</taxon>
        <taxon>Uroviricota</taxon>
        <taxon>Caudoviricetes</taxon>
        <taxon>Stanwilliamsviridae</taxon>
        <taxon>Loccivirinae</taxon>
        <taxon>Gilsonvirus</taxon>
        <taxon>Gilsonvirus comrade</taxon>
    </lineage>
</organism>
<proteinExistence type="predicted"/>
<name>A0A345ME42_9CAUD</name>
<dbReference type="EMBL" id="MH590589">
    <property type="protein sequence ID" value="AXH68823.1"/>
    <property type="molecule type" value="Genomic_DNA"/>
</dbReference>
<accession>A0A345ME42</accession>
<gene>
    <name evidence="1" type="primary">129</name>
    <name evidence="1" type="ORF">SEA_SPARKLEGODDESS_129</name>
</gene>
<reference evidence="1 2" key="1">
    <citation type="submission" date="2018-07" db="EMBL/GenBank/DDBJ databases">
        <authorList>
            <person name="Dixon J."/>
            <person name="Knudsen H.R."/>
            <person name="Rock W."/>
            <person name="Scott A.N."/>
            <person name="Walsdorf S.L."/>
            <person name="Layton S.R."/>
            <person name="Nayek S."/>
            <person name="Kim T."/>
            <person name="Hughes L.E."/>
            <person name="Garlena R.A."/>
            <person name="Russell D.A."/>
            <person name="Pope W.H."/>
            <person name="Jacobs-Sera D."/>
            <person name="Hatfull G.F."/>
        </authorList>
    </citation>
    <scope>NUCLEOTIDE SEQUENCE [LARGE SCALE GENOMIC DNA]</scope>
</reference>
<protein>
    <submittedName>
        <fullName evidence="1">Uncharacterized protein</fullName>
    </submittedName>
</protein>
<evidence type="ECO:0000313" key="2">
    <source>
        <dbReference type="Proteomes" id="UP000259914"/>
    </source>
</evidence>
<sequence length="58" mass="6302">MPTVRVGEIVKITGGQRSGNKAKVLANLNAFAIKAQIIGGKHDGQILENVRFNHYEKA</sequence>